<evidence type="ECO:0000256" key="2">
    <source>
        <dbReference type="PIRNR" id="PIRNR006221"/>
    </source>
</evidence>
<comment type="similarity">
    <text evidence="1 2">Belongs to the fructosamine kinase family.</text>
</comment>
<gene>
    <name evidence="3" type="ORF">C7460_101259</name>
</gene>
<dbReference type="InterPro" id="IPR011009">
    <property type="entry name" value="Kinase-like_dom_sf"/>
</dbReference>
<keyword evidence="2" id="KW-0808">Transferase</keyword>
<reference evidence="3 4" key="1">
    <citation type="submission" date="2018-07" db="EMBL/GenBank/DDBJ databases">
        <title>Genomic Encyclopedia of Type Strains, Phase IV (KMG-IV): sequencing the most valuable type-strain genomes for metagenomic binning, comparative biology and taxonomic classification.</title>
        <authorList>
            <person name="Goeker M."/>
        </authorList>
    </citation>
    <scope>NUCLEOTIDE SEQUENCE [LARGE SCALE GENOMIC DNA]</scope>
    <source>
        <strain evidence="3 4">DSM 4134</strain>
    </source>
</reference>
<proteinExistence type="inferred from homology"/>
<name>A0A3D9LGD4_MARFU</name>
<dbReference type="Pfam" id="PF03881">
    <property type="entry name" value="Fructosamin_kin"/>
    <property type="match status" value="1"/>
</dbReference>
<evidence type="ECO:0000313" key="4">
    <source>
        <dbReference type="Proteomes" id="UP000256779"/>
    </source>
</evidence>
<dbReference type="PANTHER" id="PTHR12149">
    <property type="entry name" value="FRUCTOSAMINE 3 KINASE-RELATED PROTEIN"/>
    <property type="match status" value="1"/>
</dbReference>
<sequence>MASNVDIQLLESALFQSTGIPQAVKSAQHLSGGCINNAVKTVTNEGTYFIKFNDNIDEDMFEKEALGLSLLKAANHLQIPDVIGIGQVGPNHYIILEHINKAAPSADFWEDFGQNLAKLHRQTAPTFGLDHNNYIGKLPQRNDQEPGWLDFFIQHRLEVQLGLALYNDHIDEAFANRFRQIYPILPGIIPEEPPAMLHGDLWSGNFMVGPGGKACLFDPAVYYGHREIELAFTKLFGGFDPAFYHGYHEQYPVEPGFDQRMDIYNLYPLLVHVNLFGTSYLTGVEATLRRFL</sequence>
<dbReference type="PANTHER" id="PTHR12149:SF8">
    <property type="entry name" value="PROTEIN-RIBULOSAMINE 3-KINASE"/>
    <property type="match status" value="1"/>
</dbReference>
<dbReference type="EMBL" id="QREG01000001">
    <property type="protein sequence ID" value="REE05740.1"/>
    <property type="molecule type" value="Genomic_DNA"/>
</dbReference>
<dbReference type="Gene3D" id="3.90.1200.10">
    <property type="match status" value="1"/>
</dbReference>
<dbReference type="Gene3D" id="3.30.200.20">
    <property type="entry name" value="Phosphorylase Kinase, domain 1"/>
    <property type="match status" value="1"/>
</dbReference>
<accession>A0A3D9LGD4</accession>
<comment type="caution">
    <text evidence="3">The sequence shown here is derived from an EMBL/GenBank/DDBJ whole genome shotgun (WGS) entry which is preliminary data.</text>
</comment>
<evidence type="ECO:0000313" key="3">
    <source>
        <dbReference type="EMBL" id="REE05740.1"/>
    </source>
</evidence>
<organism evidence="3 4">
    <name type="scientific">Marinoscillum furvescens DSM 4134</name>
    <dbReference type="NCBI Taxonomy" id="1122208"/>
    <lineage>
        <taxon>Bacteria</taxon>
        <taxon>Pseudomonadati</taxon>
        <taxon>Bacteroidota</taxon>
        <taxon>Cytophagia</taxon>
        <taxon>Cytophagales</taxon>
        <taxon>Reichenbachiellaceae</taxon>
        <taxon>Marinoscillum</taxon>
    </lineage>
</organism>
<dbReference type="SUPFAM" id="SSF56112">
    <property type="entry name" value="Protein kinase-like (PK-like)"/>
    <property type="match status" value="1"/>
</dbReference>
<dbReference type="RefSeq" id="WP_115866245.1">
    <property type="nucleotide sequence ID" value="NZ_QREG01000001.1"/>
</dbReference>
<protein>
    <submittedName>
        <fullName evidence="3">Fructosamine-3-kinase</fullName>
    </submittedName>
</protein>
<dbReference type="AlphaFoldDB" id="A0A3D9LGD4"/>
<dbReference type="OrthoDB" id="5291879at2"/>
<dbReference type="Proteomes" id="UP000256779">
    <property type="component" value="Unassembled WGS sequence"/>
</dbReference>
<keyword evidence="2 3" id="KW-0418">Kinase</keyword>
<dbReference type="PIRSF" id="PIRSF006221">
    <property type="entry name" value="Ketosamine-3-kinase"/>
    <property type="match status" value="1"/>
</dbReference>
<keyword evidence="4" id="KW-1185">Reference proteome</keyword>
<evidence type="ECO:0000256" key="1">
    <source>
        <dbReference type="ARBA" id="ARBA00009460"/>
    </source>
</evidence>
<dbReference type="InterPro" id="IPR016477">
    <property type="entry name" value="Fructo-/Ketosamine-3-kinase"/>
</dbReference>
<dbReference type="GO" id="GO:0016301">
    <property type="term" value="F:kinase activity"/>
    <property type="evidence" value="ECO:0007669"/>
    <property type="project" value="UniProtKB-UniRule"/>
</dbReference>